<dbReference type="EMBL" id="AVOT02072141">
    <property type="protein sequence ID" value="MBW0562191.1"/>
    <property type="molecule type" value="Genomic_DNA"/>
</dbReference>
<dbReference type="AlphaFoldDB" id="A0A9Q3PJ38"/>
<keyword evidence="2" id="KW-1185">Reference proteome</keyword>
<reference evidence="1" key="1">
    <citation type="submission" date="2021-03" db="EMBL/GenBank/DDBJ databases">
        <title>Draft genome sequence of rust myrtle Austropuccinia psidii MF-1, a brazilian biotype.</title>
        <authorList>
            <person name="Quecine M.C."/>
            <person name="Pachon D.M.R."/>
            <person name="Bonatelli M.L."/>
            <person name="Correr F.H."/>
            <person name="Franceschini L.M."/>
            <person name="Leite T.F."/>
            <person name="Margarido G.R.A."/>
            <person name="Almeida C.A."/>
            <person name="Ferrarezi J.A."/>
            <person name="Labate C.A."/>
        </authorList>
    </citation>
    <scope>NUCLEOTIDE SEQUENCE</scope>
    <source>
        <strain evidence="1">MF-1</strain>
    </source>
</reference>
<evidence type="ECO:0000313" key="1">
    <source>
        <dbReference type="EMBL" id="MBW0562191.1"/>
    </source>
</evidence>
<evidence type="ECO:0000313" key="2">
    <source>
        <dbReference type="Proteomes" id="UP000765509"/>
    </source>
</evidence>
<gene>
    <name evidence="1" type="ORF">O181_101906</name>
</gene>
<protein>
    <submittedName>
        <fullName evidence="1">Uncharacterized protein</fullName>
    </submittedName>
</protein>
<accession>A0A9Q3PJ38</accession>
<dbReference type="Proteomes" id="UP000765509">
    <property type="component" value="Unassembled WGS sequence"/>
</dbReference>
<sequence>MAFYNIWAGSEVGESLPEGSQVVIGVPDKGLGKRPNINATKKTNKKRHTFEAAKYAWDQGDDMINVEVNHIYNEPPHTESPPYSMKKSMMKLLLPLLKIFKLSKKDQQMILIHSCPLVLR</sequence>
<organism evidence="1 2">
    <name type="scientific">Austropuccinia psidii MF-1</name>
    <dbReference type="NCBI Taxonomy" id="1389203"/>
    <lineage>
        <taxon>Eukaryota</taxon>
        <taxon>Fungi</taxon>
        <taxon>Dikarya</taxon>
        <taxon>Basidiomycota</taxon>
        <taxon>Pucciniomycotina</taxon>
        <taxon>Pucciniomycetes</taxon>
        <taxon>Pucciniales</taxon>
        <taxon>Sphaerophragmiaceae</taxon>
        <taxon>Austropuccinia</taxon>
    </lineage>
</organism>
<proteinExistence type="predicted"/>
<name>A0A9Q3PJ38_9BASI</name>
<comment type="caution">
    <text evidence="1">The sequence shown here is derived from an EMBL/GenBank/DDBJ whole genome shotgun (WGS) entry which is preliminary data.</text>
</comment>